<dbReference type="Gene3D" id="3.40.640.10">
    <property type="entry name" value="Type I PLP-dependent aspartate aminotransferase-like (Major domain)"/>
    <property type="match status" value="1"/>
</dbReference>
<organism evidence="2 3">
    <name type="scientific">Curtobacterium herbarum</name>
    <dbReference type="NCBI Taxonomy" id="150122"/>
    <lineage>
        <taxon>Bacteria</taxon>
        <taxon>Bacillati</taxon>
        <taxon>Actinomycetota</taxon>
        <taxon>Actinomycetes</taxon>
        <taxon>Micrococcales</taxon>
        <taxon>Microbacteriaceae</taxon>
        <taxon>Curtobacterium</taxon>
    </lineage>
</organism>
<dbReference type="InterPro" id="IPR015422">
    <property type="entry name" value="PyrdxlP-dep_Trfase_small"/>
</dbReference>
<evidence type="ECO:0000313" key="3">
    <source>
        <dbReference type="Proteomes" id="UP001501742"/>
    </source>
</evidence>
<dbReference type="InterPro" id="IPR015424">
    <property type="entry name" value="PyrdxlP-dep_Trfase"/>
</dbReference>
<proteinExistence type="predicted"/>
<dbReference type="PANTHER" id="PTHR43586">
    <property type="entry name" value="CYSTEINE DESULFURASE"/>
    <property type="match status" value="1"/>
</dbReference>
<gene>
    <name evidence="2" type="ORF">GCM10009627_03990</name>
</gene>
<dbReference type="SUPFAM" id="SSF53383">
    <property type="entry name" value="PLP-dependent transferases"/>
    <property type="match status" value="1"/>
</dbReference>
<protein>
    <recommendedName>
        <fullName evidence="1">Aminotransferase class V domain-containing protein</fullName>
    </recommendedName>
</protein>
<dbReference type="InterPro" id="IPR000192">
    <property type="entry name" value="Aminotrans_V_dom"/>
</dbReference>
<evidence type="ECO:0000259" key="1">
    <source>
        <dbReference type="Pfam" id="PF00266"/>
    </source>
</evidence>
<evidence type="ECO:0000313" key="2">
    <source>
        <dbReference type="EMBL" id="GAA1492053.1"/>
    </source>
</evidence>
<keyword evidence="3" id="KW-1185">Reference proteome</keyword>
<dbReference type="RefSeq" id="WP_204609087.1">
    <property type="nucleotide sequence ID" value="NZ_BAAAJX010000002.1"/>
</dbReference>
<comment type="caution">
    <text evidence="2">The sequence shown here is derived from an EMBL/GenBank/DDBJ whole genome shotgun (WGS) entry which is preliminary data.</text>
</comment>
<reference evidence="2 3" key="1">
    <citation type="journal article" date="2019" name="Int. J. Syst. Evol. Microbiol.">
        <title>The Global Catalogue of Microorganisms (GCM) 10K type strain sequencing project: providing services to taxonomists for standard genome sequencing and annotation.</title>
        <authorList>
            <consortium name="The Broad Institute Genomics Platform"/>
            <consortium name="The Broad Institute Genome Sequencing Center for Infectious Disease"/>
            <person name="Wu L."/>
            <person name="Ma J."/>
        </authorList>
    </citation>
    <scope>NUCLEOTIDE SEQUENCE [LARGE SCALE GENOMIC DNA]</scope>
    <source>
        <strain evidence="2 3">JCM 12140</strain>
    </source>
</reference>
<dbReference type="EMBL" id="BAAAJX010000002">
    <property type="protein sequence ID" value="GAA1492053.1"/>
    <property type="molecule type" value="Genomic_DNA"/>
</dbReference>
<dbReference type="Gene3D" id="3.90.1150.10">
    <property type="entry name" value="Aspartate Aminotransferase, domain 1"/>
    <property type="match status" value="1"/>
</dbReference>
<dbReference type="Pfam" id="PF00266">
    <property type="entry name" value="Aminotran_5"/>
    <property type="match status" value="1"/>
</dbReference>
<name>A0ABN1Z9N4_9MICO</name>
<accession>A0ABN1Z9N4</accession>
<sequence length="370" mass="39328">MTTIDEYVAGFAEEPGYLDHAAFGPVQTAVLEEQRVLGHIQEHMRFGAIETLDEQDARVRAVAARLVRRREDQVVSQTATTPGLLHTAFGLTGGVLVAADEYPSLPLALASAASATGGRVQPVVIESGAGWLTPDRIRERLSDEVTAVALSLVDWRTGYLADLAAVRDVIGDRLLIVDAIQGFGVVDAPYEVADVVATGGQKWLHAGWGTGFTAFSDRALERVKPALSGPHGTSGWPTEVPSVRPAAAAFAMSRVDPVSQARLAVSLERLTAVGVTAVQERIADRIDRIIDIADEFGLPVESSRDPRERAGIVVLRPAAGRLTALTAAMHNHGVTATARLGEVRVSAFASTTDETLGMFRDACISYATMG</sequence>
<dbReference type="Proteomes" id="UP001501742">
    <property type="component" value="Unassembled WGS sequence"/>
</dbReference>
<dbReference type="InterPro" id="IPR015421">
    <property type="entry name" value="PyrdxlP-dep_Trfase_major"/>
</dbReference>
<feature type="domain" description="Aminotransferase class V" evidence="1">
    <location>
        <begin position="90"/>
        <end position="230"/>
    </location>
</feature>
<dbReference type="PANTHER" id="PTHR43586:SF15">
    <property type="entry name" value="BLR3095 PROTEIN"/>
    <property type="match status" value="1"/>
</dbReference>